<dbReference type="Proteomes" id="UP000657385">
    <property type="component" value="Unassembled WGS sequence"/>
</dbReference>
<dbReference type="EMBL" id="JADPRT010000004">
    <property type="protein sequence ID" value="MBF9068908.1"/>
    <property type="molecule type" value="Genomic_DNA"/>
</dbReference>
<evidence type="ECO:0000256" key="1">
    <source>
        <dbReference type="SAM" id="Phobius"/>
    </source>
</evidence>
<organism evidence="3 4">
    <name type="scientific">Streptacidiphilus fuscans</name>
    <dbReference type="NCBI Taxonomy" id="2789292"/>
    <lineage>
        <taxon>Bacteria</taxon>
        <taxon>Bacillati</taxon>
        <taxon>Actinomycetota</taxon>
        <taxon>Actinomycetes</taxon>
        <taxon>Kitasatosporales</taxon>
        <taxon>Streptomycetaceae</taxon>
        <taxon>Streptacidiphilus</taxon>
    </lineage>
</organism>
<keyword evidence="1" id="KW-1133">Transmembrane helix</keyword>
<evidence type="ECO:0000313" key="3">
    <source>
        <dbReference type="EMBL" id="MBF9073362.1"/>
    </source>
</evidence>
<protein>
    <submittedName>
        <fullName evidence="3">Uncharacterized protein</fullName>
    </submittedName>
</protein>
<dbReference type="EMBL" id="JADPRT010000022">
    <property type="protein sequence ID" value="MBF9073362.1"/>
    <property type="molecule type" value="Genomic_DNA"/>
</dbReference>
<accession>A0A931BDR0</accession>
<name>A0A931BDR0_9ACTN</name>
<keyword evidence="4" id="KW-1185">Reference proteome</keyword>
<sequence>MPITRSRVNGEVLAAAVVLAVACGELVVLAVAPRVDRALATGVLLVAVAALVLTLGAVRVRRRRRSSGVTPGTTRPDRPEWFDASALADFPAALVEPYLRGPGAVELHRVQTGWILAREGHDARWLAAHLGLPHEAATALVDAARALPGTGQDPA</sequence>
<feature type="transmembrane region" description="Helical" evidence="1">
    <location>
        <begin position="38"/>
        <end position="58"/>
    </location>
</feature>
<gene>
    <name evidence="2" type="ORF">I2501_12830</name>
    <name evidence="3" type="ORF">I2501_35645</name>
</gene>
<evidence type="ECO:0000313" key="2">
    <source>
        <dbReference type="EMBL" id="MBF9068908.1"/>
    </source>
</evidence>
<proteinExistence type="predicted"/>
<dbReference type="RefSeq" id="WP_196194041.1">
    <property type="nucleotide sequence ID" value="NZ_JADPRT010000004.1"/>
</dbReference>
<feature type="transmembrane region" description="Helical" evidence="1">
    <location>
        <begin position="12"/>
        <end position="32"/>
    </location>
</feature>
<evidence type="ECO:0000313" key="4">
    <source>
        <dbReference type="Proteomes" id="UP000657385"/>
    </source>
</evidence>
<reference evidence="3" key="1">
    <citation type="submission" date="2020-11" db="EMBL/GenBank/DDBJ databases">
        <title>Isolation and identification of active actinomycetes.</title>
        <authorList>
            <person name="Yu B."/>
        </authorList>
    </citation>
    <scope>NUCLEOTIDE SEQUENCE</scope>
    <source>
        <strain evidence="3">NEAU-YB345</strain>
    </source>
</reference>
<dbReference type="PROSITE" id="PS51257">
    <property type="entry name" value="PROKAR_LIPOPROTEIN"/>
    <property type="match status" value="1"/>
</dbReference>
<keyword evidence="1" id="KW-0812">Transmembrane</keyword>
<dbReference type="AlphaFoldDB" id="A0A931BDR0"/>
<comment type="caution">
    <text evidence="3">The sequence shown here is derived from an EMBL/GenBank/DDBJ whole genome shotgun (WGS) entry which is preliminary data.</text>
</comment>
<keyword evidence="1" id="KW-0472">Membrane</keyword>